<reference evidence="5" key="1">
    <citation type="journal article" date="2019" name="Int. J. Syst. Evol. Microbiol.">
        <title>The Global Catalogue of Microorganisms (GCM) 10K type strain sequencing project: providing services to taxonomists for standard genome sequencing and annotation.</title>
        <authorList>
            <consortium name="The Broad Institute Genomics Platform"/>
            <consortium name="The Broad Institute Genome Sequencing Center for Infectious Disease"/>
            <person name="Wu L."/>
            <person name="Ma J."/>
        </authorList>
    </citation>
    <scope>NUCLEOTIDE SEQUENCE [LARGE SCALE GENOMIC DNA]</scope>
    <source>
        <strain evidence="5">JCM 10411</strain>
    </source>
</reference>
<dbReference type="Proteomes" id="UP001596180">
    <property type="component" value="Unassembled WGS sequence"/>
</dbReference>
<dbReference type="EMBL" id="JBHSOA010000042">
    <property type="protein sequence ID" value="MFC5854024.1"/>
    <property type="molecule type" value="Genomic_DNA"/>
</dbReference>
<dbReference type="RefSeq" id="WP_381364786.1">
    <property type="nucleotide sequence ID" value="NZ_JBHSOA010000042.1"/>
</dbReference>
<dbReference type="Pfam" id="PF17920">
    <property type="entry name" value="TetR_C_16"/>
    <property type="match status" value="1"/>
</dbReference>
<gene>
    <name evidence="4" type="ORF">ACFPZI_20115</name>
</gene>
<feature type="domain" description="HTH tetR-type" evidence="2">
    <location>
        <begin position="1"/>
        <end position="28"/>
    </location>
</feature>
<feature type="domain" description="Tetracyclin repressor-like C-terminal" evidence="3">
    <location>
        <begin position="49"/>
        <end position="156"/>
    </location>
</feature>
<evidence type="ECO:0000256" key="1">
    <source>
        <dbReference type="ARBA" id="ARBA00023125"/>
    </source>
</evidence>
<name>A0ABW1E3K5_9ACTN</name>
<evidence type="ECO:0000313" key="5">
    <source>
        <dbReference type="Proteomes" id="UP001596180"/>
    </source>
</evidence>
<dbReference type="InterPro" id="IPR041678">
    <property type="entry name" value="TetR_C_16"/>
</dbReference>
<dbReference type="Gene3D" id="1.10.10.60">
    <property type="entry name" value="Homeodomain-like"/>
    <property type="match status" value="1"/>
</dbReference>
<evidence type="ECO:0000259" key="2">
    <source>
        <dbReference type="Pfam" id="PF00440"/>
    </source>
</evidence>
<dbReference type="SUPFAM" id="SSF46689">
    <property type="entry name" value="Homeodomain-like"/>
    <property type="match status" value="1"/>
</dbReference>
<comment type="caution">
    <text evidence="4">The sequence shown here is derived from an EMBL/GenBank/DDBJ whole genome shotgun (WGS) entry which is preliminary data.</text>
</comment>
<dbReference type="SUPFAM" id="SSF48498">
    <property type="entry name" value="Tetracyclin repressor-like, C-terminal domain"/>
    <property type="match status" value="1"/>
</dbReference>
<dbReference type="Gene3D" id="1.10.357.10">
    <property type="entry name" value="Tetracycline Repressor, domain 2"/>
    <property type="match status" value="1"/>
</dbReference>
<evidence type="ECO:0000259" key="3">
    <source>
        <dbReference type="Pfam" id="PF17920"/>
    </source>
</evidence>
<dbReference type="Pfam" id="PF00440">
    <property type="entry name" value="TetR_N"/>
    <property type="match status" value="1"/>
</dbReference>
<dbReference type="InterPro" id="IPR036271">
    <property type="entry name" value="Tet_transcr_reg_TetR-rel_C_sf"/>
</dbReference>
<keyword evidence="1" id="KW-0238">DNA-binding</keyword>
<keyword evidence="5" id="KW-1185">Reference proteome</keyword>
<sequence length="162" mass="17227">MRAIAARAGVDTGLIRHFFGDKNGLIAATLAAGTTAPDQLATALRGTPDGVGERLARAYFELWESPEAGPTTVVVFRSAITSPKAMGMLRESFGTQLQERVLGTNADTDRAKGVALAVSHLLGVAVARYVIEVEPLAGMDRDELVHRVTPAVQQYLTGQTHD</sequence>
<organism evidence="4 5">
    <name type="scientific">Streptomyces chlorus</name>
    <dbReference type="NCBI Taxonomy" id="887452"/>
    <lineage>
        <taxon>Bacteria</taxon>
        <taxon>Bacillati</taxon>
        <taxon>Actinomycetota</taxon>
        <taxon>Actinomycetes</taxon>
        <taxon>Kitasatosporales</taxon>
        <taxon>Streptomycetaceae</taxon>
        <taxon>Streptomyces</taxon>
    </lineage>
</organism>
<protein>
    <submittedName>
        <fullName evidence="4">TetR family transcriptional regulator</fullName>
    </submittedName>
</protein>
<dbReference type="InterPro" id="IPR001647">
    <property type="entry name" value="HTH_TetR"/>
</dbReference>
<evidence type="ECO:0000313" key="4">
    <source>
        <dbReference type="EMBL" id="MFC5854024.1"/>
    </source>
</evidence>
<proteinExistence type="predicted"/>
<dbReference type="InterPro" id="IPR009057">
    <property type="entry name" value="Homeodomain-like_sf"/>
</dbReference>
<accession>A0ABW1E3K5</accession>